<protein>
    <recommendedName>
        <fullName evidence="1">Orc1-like AAA ATPase domain-containing protein</fullName>
    </recommendedName>
</protein>
<accession>D7WAI9</accession>
<dbReference type="SUPFAM" id="SSF52540">
    <property type="entry name" value="P-loop containing nucleoside triphosphate hydrolases"/>
    <property type="match status" value="1"/>
</dbReference>
<reference evidence="2" key="1">
    <citation type="submission" date="2010-06" db="EMBL/GenBank/DDBJ databases">
        <authorList>
            <person name="Muzny D."/>
            <person name="Qin X."/>
            <person name="Buhay C."/>
            <person name="Dugan-Rocha S."/>
            <person name="Ding Y."/>
            <person name="Chen G."/>
            <person name="Hawes A."/>
            <person name="Holder M."/>
            <person name="Jhangiani S."/>
            <person name="Johnson A."/>
            <person name="Khan Z."/>
            <person name="Li Z."/>
            <person name="Liu W."/>
            <person name="Liu X."/>
            <person name="Perez L."/>
            <person name="Shen H."/>
            <person name="Wang Q."/>
            <person name="Watt J."/>
            <person name="Xi L."/>
            <person name="Xin Y."/>
            <person name="Zhou J."/>
            <person name="Deng J."/>
            <person name="Jiang H."/>
            <person name="Liu Y."/>
            <person name="Qu J."/>
            <person name="Song X.-Z."/>
            <person name="Zhang L."/>
            <person name="Villasana D."/>
            <person name="Johnson A."/>
            <person name="Liu J."/>
            <person name="Liyanage D."/>
            <person name="Lorensuhewa L."/>
            <person name="Robinson T."/>
            <person name="Song A."/>
            <person name="Song B.-B."/>
            <person name="Dinh H."/>
            <person name="Thornton R."/>
            <person name="Coyle M."/>
            <person name="Francisco L."/>
            <person name="Jackson L."/>
            <person name="Javaid M."/>
            <person name="Korchina V."/>
            <person name="Kovar C."/>
            <person name="Mata R."/>
            <person name="Mathew T."/>
            <person name="Ngo R."/>
            <person name="Nguyen L."/>
            <person name="Nguyen N."/>
            <person name="Okwuonu G."/>
            <person name="Ongeri F."/>
            <person name="Pham C."/>
            <person name="Simmons D."/>
            <person name="Wilczek-Boney K."/>
            <person name="Hale W."/>
            <person name="Jakkamsetti A."/>
            <person name="Pham P."/>
            <person name="Ruth R."/>
            <person name="San Lucas F."/>
            <person name="Warren J."/>
            <person name="Zhang J."/>
            <person name="Zhao Z."/>
            <person name="Zhou C."/>
            <person name="Zhu D."/>
            <person name="Lee S."/>
            <person name="Bess C."/>
            <person name="Blankenburg K."/>
            <person name="Forbes L."/>
            <person name="Fu Q."/>
            <person name="Gubbala S."/>
            <person name="Hirani K."/>
            <person name="Jayaseelan J.C."/>
            <person name="Lara F."/>
            <person name="Munidasa M."/>
            <person name="Palculict T."/>
            <person name="Patil S."/>
            <person name="Pu L.-L."/>
            <person name="Saada N."/>
            <person name="Tang L."/>
            <person name="Weissenberger G."/>
            <person name="Zhu Y."/>
            <person name="Hemphill L."/>
            <person name="Shang Y."/>
            <person name="Youmans B."/>
            <person name="Ayvaz T."/>
            <person name="Ross M."/>
            <person name="Santibanez J."/>
            <person name="Aqrawi P."/>
            <person name="Gross S."/>
            <person name="Joshi V."/>
            <person name="Fowler G."/>
            <person name="Nazareth L."/>
            <person name="Reid J."/>
            <person name="Worley K."/>
            <person name="Petrosino J."/>
            <person name="Highlander S."/>
            <person name="Gibbs R."/>
        </authorList>
    </citation>
    <scope>NUCLEOTIDE SEQUENCE [LARGE SCALE GENOMIC DNA]</scope>
    <source>
        <strain evidence="2">ATCC 33030</strain>
    </source>
</reference>
<dbReference type="InterPro" id="IPR041664">
    <property type="entry name" value="AAA_16"/>
</dbReference>
<feature type="domain" description="Orc1-like AAA ATPase" evidence="1">
    <location>
        <begin position="18"/>
        <end position="172"/>
    </location>
</feature>
<proteinExistence type="predicted"/>
<organism evidence="2 3">
    <name type="scientific">Corynebacterium genitalium ATCC 33030</name>
    <dbReference type="NCBI Taxonomy" id="585529"/>
    <lineage>
        <taxon>Bacteria</taxon>
        <taxon>Bacillati</taxon>
        <taxon>Actinomycetota</taxon>
        <taxon>Actinomycetes</taxon>
        <taxon>Mycobacteriales</taxon>
        <taxon>Corynebacteriaceae</taxon>
        <taxon>Corynebacterium</taxon>
    </lineage>
</organism>
<name>D7WAI9_9CORY</name>
<gene>
    <name evidence="2" type="ORF">HMPREF0291_10128</name>
</gene>
<dbReference type="Pfam" id="PF13191">
    <property type="entry name" value="AAA_16"/>
    <property type="match status" value="1"/>
</dbReference>
<dbReference type="PANTHER" id="PTHR34301">
    <property type="entry name" value="DNA-BINDING PROTEIN-RELATED"/>
    <property type="match status" value="1"/>
</dbReference>
<keyword evidence="3" id="KW-1185">Reference proteome</keyword>
<dbReference type="eggNOG" id="COG1672">
    <property type="taxonomic scope" value="Bacteria"/>
</dbReference>
<dbReference type="InterPro" id="IPR027417">
    <property type="entry name" value="P-loop_NTPase"/>
</dbReference>
<dbReference type="Proteomes" id="UP000004208">
    <property type="component" value="Unassembled WGS sequence"/>
</dbReference>
<dbReference type="EMBL" id="ACLJ02000001">
    <property type="protein sequence ID" value="EFK54870.1"/>
    <property type="molecule type" value="Genomic_DNA"/>
</dbReference>
<dbReference type="STRING" id="585529.HMPREF0291_10128"/>
<comment type="caution">
    <text evidence="2">The sequence shown here is derived from an EMBL/GenBank/DDBJ whole genome shotgun (WGS) entry which is preliminary data.</text>
</comment>
<dbReference type="Gene3D" id="3.40.50.300">
    <property type="entry name" value="P-loop containing nucleotide triphosphate hydrolases"/>
    <property type="match status" value="1"/>
</dbReference>
<evidence type="ECO:0000259" key="1">
    <source>
        <dbReference type="Pfam" id="PF13191"/>
    </source>
</evidence>
<dbReference type="PANTHER" id="PTHR34301:SF8">
    <property type="entry name" value="ATPASE DOMAIN-CONTAINING PROTEIN"/>
    <property type="match status" value="1"/>
</dbReference>
<dbReference type="OrthoDB" id="2020141at2"/>
<evidence type="ECO:0000313" key="2">
    <source>
        <dbReference type="EMBL" id="EFK54870.1"/>
    </source>
</evidence>
<dbReference type="AlphaFoldDB" id="D7WAI9"/>
<dbReference type="RefSeq" id="WP_005286351.1">
    <property type="nucleotide sequence ID" value="NZ_CM000961.1"/>
</dbReference>
<sequence length="375" mass="40419">MANPFIPTFGVSPMVFAGRASVVSSFGRGLDGGVGDPRRVLLLSGPRGIGKTVTLNELEDEAKRRGWIVLRAHPNAVVHPLVDTVIPQTLATLRERPTVKRRITGIRASGWGIETEVDTSRKPSASLISSLNELSRELGPDSGILITVDEVQSADPEQLWELTAAIQDLMRDNHNVAFAAAGLPEGIGALLQHPGTTFLRRAQHANLGPMTPQDAADVLVQTAAEGGVRFNQGALDEAVQLTRGYPYLVQLVGFHLFERAAAGGSVVELNDTLAVTPDVLETLGQLVHEPALRGVPPKQHEFLVAMAQVQHGNEAVSVSDIADELGGTLQSQSMARKALLDRELIYSPRRGFLNFTIPHMGYHLDNEGIKDTGWD</sequence>
<dbReference type="HOGENOM" id="CLU_058580_1_0_11"/>
<evidence type="ECO:0000313" key="3">
    <source>
        <dbReference type="Proteomes" id="UP000004208"/>
    </source>
</evidence>